<reference evidence="6" key="1">
    <citation type="submission" date="2022-08" db="EMBL/GenBank/DDBJ databases">
        <title>Novel sulphate-reducing endosymbionts in the free-living metamonad Anaeramoeba.</title>
        <authorList>
            <person name="Jerlstrom-Hultqvist J."/>
            <person name="Cepicka I."/>
            <person name="Gallot-Lavallee L."/>
            <person name="Salas-Leiva D."/>
            <person name="Curtis B.A."/>
            <person name="Zahonova K."/>
            <person name="Pipaliya S."/>
            <person name="Dacks J."/>
            <person name="Roger A.J."/>
        </authorList>
    </citation>
    <scope>NUCLEOTIDE SEQUENCE</scope>
    <source>
        <strain evidence="6">Busselton2</strain>
    </source>
</reference>
<dbReference type="AlphaFoldDB" id="A0AAV8ADQ6"/>
<accession>A0AAV8ADQ6</accession>
<dbReference type="Gene3D" id="1.20.870.10">
    <property type="entry name" value="Son of sevenless (SoS) protein Chain: S domain 1"/>
    <property type="match status" value="1"/>
</dbReference>
<keyword evidence="1 2" id="KW-0344">Guanine-nucleotide releasing factor</keyword>
<feature type="region of interest" description="Disordered" evidence="3">
    <location>
        <begin position="1"/>
        <end position="21"/>
    </location>
</feature>
<dbReference type="PROSITE" id="PS50009">
    <property type="entry name" value="RASGEF_CAT"/>
    <property type="match status" value="1"/>
</dbReference>
<evidence type="ECO:0000313" key="6">
    <source>
        <dbReference type="EMBL" id="KAJ3452408.1"/>
    </source>
</evidence>
<dbReference type="SMART" id="SM00229">
    <property type="entry name" value="RasGEFN"/>
    <property type="match status" value="1"/>
</dbReference>
<feature type="compositionally biased region" description="Low complexity" evidence="3">
    <location>
        <begin position="77"/>
        <end position="94"/>
    </location>
</feature>
<dbReference type="PANTHER" id="PTHR23113:SF366">
    <property type="entry name" value="RAS GUANINE NUCLEOTIDE EXCHANGE FACTOR R"/>
    <property type="match status" value="1"/>
</dbReference>
<dbReference type="CDD" id="cd00155">
    <property type="entry name" value="RasGEF"/>
    <property type="match status" value="1"/>
</dbReference>
<feature type="compositionally biased region" description="Basic and acidic residues" evidence="3">
    <location>
        <begin position="439"/>
        <end position="471"/>
    </location>
</feature>
<dbReference type="Gene3D" id="1.10.840.10">
    <property type="entry name" value="Ras guanine-nucleotide exchange factors catalytic domain"/>
    <property type="match status" value="1"/>
</dbReference>
<organism evidence="6 7">
    <name type="scientific">Anaeramoeba flamelloides</name>
    <dbReference type="NCBI Taxonomy" id="1746091"/>
    <lineage>
        <taxon>Eukaryota</taxon>
        <taxon>Metamonada</taxon>
        <taxon>Anaeramoebidae</taxon>
        <taxon>Anaeramoeba</taxon>
    </lineage>
</organism>
<dbReference type="Pfam" id="PF00618">
    <property type="entry name" value="RasGEF_N"/>
    <property type="match status" value="1"/>
</dbReference>
<dbReference type="Pfam" id="PF00617">
    <property type="entry name" value="RasGEF"/>
    <property type="match status" value="1"/>
</dbReference>
<evidence type="ECO:0000259" key="4">
    <source>
        <dbReference type="PROSITE" id="PS50009"/>
    </source>
</evidence>
<feature type="compositionally biased region" description="Basic and acidic residues" evidence="3">
    <location>
        <begin position="42"/>
        <end position="73"/>
    </location>
</feature>
<dbReference type="InterPro" id="IPR008937">
    <property type="entry name" value="Ras-like_GEF"/>
</dbReference>
<dbReference type="InterPro" id="IPR036964">
    <property type="entry name" value="RASGEF_cat_dom_sf"/>
</dbReference>
<evidence type="ECO:0000313" key="7">
    <source>
        <dbReference type="Proteomes" id="UP001146793"/>
    </source>
</evidence>
<dbReference type="GO" id="GO:0005085">
    <property type="term" value="F:guanyl-nucleotide exchange factor activity"/>
    <property type="evidence" value="ECO:0007669"/>
    <property type="project" value="UniProtKB-KW"/>
</dbReference>
<feature type="region of interest" description="Disordered" evidence="3">
    <location>
        <begin position="42"/>
        <end position="186"/>
    </location>
</feature>
<dbReference type="CDD" id="cd06224">
    <property type="entry name" value="REM"/>
    <property type="match status" value="1"/>
</dbReference>
<evidence type="ECO:0000259" key="5">
    <source>
        <dbReference type="PROSITE" id="PS50212"/>
    </source>
</evidence>
<comment type="caution">
    <text evidence="6">The sequence shown here is derived from an EMBL/GenBank/DDBJ whole genome shotgun (WGS) entry which is preliminary data.</text>
</comment>
<dbReference type="SMART" id="SM00147">
    <property type="entry name" value="RasGEF"/>
    <property type="match status" value="1"/>
</dbReference>
<evidence type="ECO:0000256" key="3">
    <source>
        <dbReference type="SAM" id="MobiDB-lite"/>
    </source>
</evidence>
<dbReference type="PANTHER" id="PTHR23113">
    <property type="entry name" value="GUANINE NUCLEOTIDE EXCHANGE FACTOR"/>
    <property type="match status" value="1"/>
</dbReference>
<dbReference type="InterPro" id="IPR000651">
    <property type="entry name" value="Ras-like_Gua-exchang_fac_N"/>
</dbReference>
<evidence type="ECO:0000256" key="1">
    <source>
        <dbReference type="ARBA" id="ARBA00022658"/>
    </source>
</evidence>
<feature type="domain" description="Ras-GEF" evidence="4">
    <location>
        <begin position="633"/>
        <end position="863"/>
    </location>
</feature>
<dbReference type="GO" id="GO:0005886">
    <property type="term" value="C:plasma membrane"/>
    <property type="evidence" value="ECO:0007669"/>
    <property type="project" value="TreeGrafter"/>
</dbReference>
<proteinExistence type="predicted"/>
<dbReference type="SUPFAM" id="SSF48366">
    <property type="entry name" value="Ras GEF"/>
    <property type="match status" value="1"/>
</dbReference>
<dbReference type="GO" id="GO:0007265">
    <property type="term" value="P:Ras protein signal transduction"/>
    <property type="evidence" value="ECO:0007669"/>
    <property type="project" value="TreeGrafter"/>
</dbReference>
<dbReference type="Proteomes" id="UP001146793">
    <property type="component" value="Unassembled WGS sequence"/>
</dbReference>
<dbReference type="PROSITE" id="PS50212">
    <property type="entry name" value="RASGEF_NTER"/>
    <property type="match status" value="1"/>
</dbReference>
<feature type="compositionally biased region" description="Basic and acidic residues" evidence="3">
    <location>
        <begin position="395"/>
        <end position="420"/>
    </location>
</feature>
<dbReference type="EMBL" id="JANTQA010000008">
    <property type="protein sequence ID" value="KAJ3452408.1"/>
    <property type="molecule type" value="Genomic_DNA"/>
</dbReference>
<evidence type="ECO:0000256" key="2">
    <source>
        <dbReference type="PROSITE-ProRule" id="PRU00168"/>
    </source>
</evidence>
<feature type="region of interest" description="Disordered" evidence="3">
    <location>
        <begin position="388"/>
        <end position="472"/>
    </location>
</feature>
<dbReference type="PROSITE" id="PS00720">
    <property type="entry name" value="RASGEF"/>
    <property type="match status" value="1"/>
</dbReference>
<dbReference type="InterPro" id="IPR023578">
    <property type="entry name" value="Ras_GEF_dom_sf"/>
</dbReference>
<protein>
    <submittedName>
        <fullName evidence="6">Ras guanine nucleotide exchange factor i-related</fullName>
    </submittedName>
</protein>
<feature type="compositionally biased region" description="Polar residues" evidence="3">
    <location>
        <begin position="166"/>
        <end position="178"/>
    </location>
</feature>
<name>A0AAV8ADQ6_9EUKA</name>
<dbReference type="InterPro" id="IPR001895">
    <property type="entry name" value="RASGEF_cat_dom"/>
</dbReference>
<dbReference type="PROSITE" id="PS50896">
    <property type="entry name" value="LISH"/>
    <property type="match status" value="1"/>
</dbReference>
<dbReference type="InterPro" id="IPR006594">
    <property type="entry name" value="LisH"/>
</dbReference>
<sequence length="872" mass="101693">MSKRNNFTKQQHSFKISNKSKSRNLFQSLRFHRKSNENFDKLESLKNDIKIKLREREREREREKEKEDERETVDWLSGMVGYGSYSLSGSSEPSSGDEDERAYSTDSTITSSSEDEELKKEINEKKKKTTTINISTNKGRNNNKEKTIAKKTKKPQDKKAFRIFGTRSNSSNDQNNNTKEQHSSKLQDSLIGSLIQNNKILLNNEQDNAKSRLENVSNQQLTQGTSIQKHHWLAHLMKSHPEILKVRERSIPITKSVSFAKLKKKGRTEIKQQVGEKMILRLILDFLSSNNFQKSLQALEDESKIKTVSHYEKNDKIRTILGMVVTDVNNIWDENSSNLDPLENGKHSDLVQIHENKNILIAEEDDELKLIPVWDEIPTKHNVIYFKNENENENENEKENENENENENKEENSSQEGEKNGKRKGGQIENQKNKVNQIGKEKGKEKEKEKGKEKEKEKEKGKEKESDKENENYIQKSTLNQLIRYLIENQKKDPRFVKIFLMTYQSFTSPGKLLYKLFEAFHVPDKLKGENETKKEFEERKFQLETNILNILRYWLLVHFNDFSEALVDEIQNFISENLIKQSRFEFTSSLRSIISLQQKGGIVNTNTEEAPPPEPKVPKNLFSKQLNLFDFHAIELARQISISDFEIFSKIHQSELFNCAWSKEHLKHRAKNVSIFINRFNLLSSWVSSLIVETEGLKNRAHVLRKFIKIANNLYKLNNFNSCYSILAGIESSAVHRLKFTFEELSAKYLEYLGNLKTIMSSKGSYKNYRTLIETITPPCIPYLGIFLTDLTFIEDGNPDYINGLINFTKRKLNYRVIEKIKKFQKAPYNLHPVHQITTFLNKFPHQEKSTLYKLSLKIEPRGAKKSDLKL</sequence>
<gene>
    <name evidence="6" type="ORF">M0812_04175</name>
</gene>
<dbReference type="InterPro" id="IPR019804">
    <property type="entry name" value="Ras_G-nucl-exch_fac_CS"/>
</dbReference>
<feature type="domain" description="N-terminal Ras-GEF" evidence="5">
    <location>
        <begin position="470"/>
        <end position="599"/>
    </location>
</feature>
<dbReference type="SMART" id="SM00667">
    <property type="entry name" value="LisH"/>
    <property type="match status" value="1"/>
</dbReference>
<feature type="compositionally biased region" description="Basic and acidic residues" evidence="3">
    <location>
        <begin position="142"/>
        <end position="160"/>
    </location>
</feature>